<gene>
    <name evidence="2" type="ORF">UC7_00334</name>
</gene>
<proteinExistence type="predicted"/>
<organism evidence="2 3">
    <name type="scientific">Enterococcus caccae ATCC BAA-1240</name>
    <dbReference type="NCBI Taxonomy" id="1158612"/>
    <lineage>
        <taxon>Bacteria</taxon>
        <taxon>Bacillati</taxon>
        <taxon>Bacillota</taxon>
        <taxon>Bacilli</taxon>
        <taxon>Lactobacillales</taxon>
        <taxon>Enterococcaceae</taxon>
        <taxon>Enterococcus</taxon>
    </lineage>
</organism>
<dbReference type="EMBL" id="AJAU01000004">
    <property type="protein sequence ID" value="EOL50561.1"/>
    <property type="molecule type" value="Genomic_DNA"/>
</dbReference>
<dbReference type="eggNOG" id="ENOG5033MIE">
    <property type="taxonomic scope" value="Bacteria"/>
</dbReference>
<sequence length="327" mass="37819">MNQILLLVRRVINIFSKIYQEYGVSNSFEINKWKLFYLNGKKLKIGNYYFPSDGTAINRTKELSIRKSYSEYLERFRLGIGGYTDSGVHITYGENDVYGYIDTTGTATGTMSSQLIYKGLSELIEKNELFLFWYTSDGERLQIQLSPKELELIRDLNFIAIEHKIFAIRNLSNFYTVIVISFSNKQITGCGIACENSIEVAVEKAILENKLSEWQHYKNPNSKFYSDTCQNIEAIYDYINYLSNHTQQYLCHNYDSVTQNLVLEEKIQRPEIVLLGKSQCDNEKTVKLVSRYLLNCIPSKEYLLLSTKQLILKGIDFNSAPMDCLLI</sequence>
<dbReference type="InterPro" id="IPR003776">
    <property type="entry name" value="YcaO-like_dom"/>
</dbReference>
<dbReference type="STRING" id="317735.RU98_GL000514"/>
<protein>
    <recommendedName>
        <fullName evidence="1">YcaO domain-containing protein</fullName>
    </recommendedName>
</protein>
<evidence type="ECO:0000313" key="3">
    <source>
        <dbReference type="Proteomes" id="UP000013840"/>
    </source>
</evidence>
<evidence type="ECO:0000313" key="2">
    <source>
        <dbReference type="EMBL" id="EOL50561.1"/>
    </source>
</evidence>
<dbReference type="AlphaFoldDB" id="R3WRT6"/>
<reference evidence="2 3" key="1">
    <citation type="submission" date="2013-02" db="EMBL/GenBank/DDBJ databases">
        <title>The Genome Sequence of Enterococcus caccae BAA-1240.</title>
        <authorList>
            <consortium name="The Broad Institute Genome Sequencing Platform"/>
            <consortium name="The Broad Institute Genome Sequencing Center for Infectious Disease"/>
            <person name="Earl A.M."/>
            <person name="Gilmore M.S."/>
            <person name="Lebreton F."/>
            <person name="Walker B."/>
            <person name="Young S.K."/>
            <person name="Zeng Q."/>
            <person name="Gargeya S."/>
            <person name="Fitzgerald M."/>
            <person name="Haas B."/>
            <person name="Abouelleil A."/>
            <person name="Alvarado L."/>
            <person name="Arachchi H.M."/>
            <person name="Berlin A.M."/>
            <person name="Chapman S.B."/>
            <person name="Dewar J."/>
            <person name="Goldberg J."/>
            <person name="Griggs A."/>
            <person name="Gujja S."/>
            <person name="Hansen M."/>
            <person name="Howarth C."/>
            <person name="Imamovic A."/>
            <person name="Larimer J."/>
            <person name="McCowan C."/>
            <person name="Murphy C."/>
            <person name="Neiman D."/>
            <person name="Pearson M."/>
            <person name="Priest M."/>
            <person name="Roberts A."/>
            <person name="Saif S."/>
            <person name="Shea T."/>
            <person name="Sisk P."/>
            <person name="Sykes S."/>
            <person name="Wortman J."/>
            <person name="Nusbaum C."/>
            <person name="Birren B."/>
        </authorList>
    </citation>
    <scope>NUCLEOTIDE SEQUENCE [LARGE SCALE GENOMIC DNA]</scope>
    <source>
        <strain evidence="2 3">ATCC BAA-1240</strain>
    </source>
</reference>
<dbReference type="PATRIC" id="fig|1158612.3.peg.343"/>
<evidence type="ECO:0000259" key="1">
    <source>
        <dbReference type="Pfam" id="PF02624"/>
    </source>
</evidence>
<comment type="caution">
    <text evidence="2">The sequence shown here is derived from an EMBL/GenBank/DDBJ whole genome shotgun (WGS) entry which is preliminary data.</text>
</comment>
<dbReference type="Proteomes" id="UP000013840">
    <property type="component" value="Unassembled WGS sequence"/>
</dbReference>
<dbReference type="Pfam" id="PF02624">
    <property type="entry name" value="YcaO"/>
    <property type="match status" value="1"/>
</dbReference>
<feature type="domain" description="YcaO" evidence="1">
    <location>
        <begin position="97"/>
        <end position="208"/>
    </location>
</feature>
<name>R3WRT6_9ENTE</name>
<keyword evidence="3" id="KW-1185">Reference proteome</keyword>
<accession>R3WRT6</accession>